<protein>
    <submittedName>
        <fullName evidence="1">Uncharacterized protein</fullName>
    </submittedName>
</protein>
<dbReference type="EMBL" id="MU393522">
    <property type="protein sequence ID" value="KAI4862591.1"/>
    <property type="molecule type" value="Genomic_DNA"/>
</dbReference>
<gene>
    <name evidence="1" type="ORF">F4820DRAFT_450787</name>
</gene>
<comment type="caution">
    <text evidence="1">The sequence shown here is derived from an EMBL/GenBank/DDBJ whole genome shotgun (WGS) entry which is preliminary data.</text>
</comment>
<evidence type="ECO:0000313" key="2">
    <source>
        <dbReference type="Proteomes" id="UP001497700"/>
    </source>
</evidence>
<keyword evidence="2" id="KW-1185">Reference proteome</keyword>
<reference evidence="1 2" key="1">
    <citation type="journal article" date="2022" name="New Phytol.">
        <title>Ecological generalism drives hyperdiversity of secondary metabolite gene clusters in xylarialean endophytes.</title>
        <authorList>
            <person name="Franco M.E.E."/>
            <person name="Wisecaver J.H."/>
            <person name="Arnold A.E."/>
            <person name="Ju Y.M."/>
            <person name="Slot J.C."/>
            <person name="Ahrendt S."/>
            <person name="Moore L.P."/>
            <person name="Eastman K.E."/>
            <person name="Scott K."/>
            <person name="Konkel Z."/>
            <person name="Mondo S.J."/>
            <person name="Kuo A."/>
            <person name="Hayes R.D."/>
            <person name="Haridas S."/>
            <person name="Andreopoulos B."/>
            <person name="Riley R."/>
            <person name="LaButti K."/>
            <person name="Pangilinan J."/>
            <person name="Lipzen A."/>
            <person name="Amirebrahimi M."/>
            <person name="Yan J."/>
            <person name="Adam C."/>
            <person name="Keymanesh K."/>
            <person name="Ng V."/>
            <person name="Louie K."/>
            <person name="Northen T."/>
            <person name="Drula E."/>
            <person name="Henrissat B."/>
            <person name="Hsieh H.M."/>
            <person name="Youens-Clark K."/>
            <person name="Lutzoni F."/>
            <person name="Miadlikowska J."/>
            <person name="Eastwood D.C."/>
            <person name="Hamelin R.C."/>
            <person name="Grigoriev I.V."/>
            <person name="U'Ren J.M."/>
        </authorList>
    </citation>
    <scope>NUCLEOTIDE SEQUENCE [LARGE SCALE GENOMIC DNA]</scope>
    <source>
        <strain evidence="1 2">CBS 119005</strain>
    </source>
</reference>
<sequence length="149" mass="17267">MSSLFCCGSAKPYKPGYLNHEPKFNTFMGWAEFPKESSLATAKDEDGQNDKIDLVTLGPKYVVQLVRQVNYGPLESTRYFAHVEGQDEPFIEITESDLIEANFQKLNSYKNFKCDTHNKFFELNLYQKDPVNKHHWRRNIARPADSIDL</sequence>
<proteinExistence type="predicted"/>
<dbReference type="Proteomes" id="UP001497700">
    <property type="component" value="Unassembled WGS sequence"/>
</dbReference>
<accession>A0ACB9YTR1</accession>
<name>A0ACB9YTR1_9PEZI</name>
<organism evidence="1 2">
    <name type="scientific">Hypoxylon rubiginosum</name>
    <dbReference type="NCBI Taxonomy" id="110542"/>
    <lineage>
        <taxon>Eukaryota</taxon>
        <taxon>Fungi</taxon>
        <taxon>Dikarya</taxon>
        <taxon>Ascomycota</taxon>
        <taxon>Pezizomycotina</taxon>
        <taxon>Sordariomycetes</taxon>
        <taxon>Xylariomycetidae</taxon>
        <taxon>Xylariales</taxon>
        <taxon>Hypoxylaceae</taxon>
        <taxon>Hypoxylon</taxon>
    </lineage>
</organism>
<evidence type="ECO:0000313" key="1">
    <source>
        <dbReference type="EMBL" id="KAI4862591.1"/>
    </source>
</evidence>